<dbReference type="Pfam" id="PF25944">
    <property type="entry name" value="Beta-barrel_RND"/>
    <property type="match status" value="1"/>
</dbReference>
<accession>A0A2T1DVS7</accession>
<dbReference type="SUPFAM" id="SSF111369">
    <property type="entry name" value="HlyD-like secretion proteins"/>
    <property type="match status" value="2"/>
</dbReference>
<dbReference type="GO" id="GO:0015562">
    <property type="term" value="F:efflux transmembrane transporter activity"/>
    <property type="evidence" value="ECO:0007669"/>
    <property type="project" value="TreeGrafter"/>
</dbReference>
<evidence type="ECO:0000313" key="8">
    <source>
        <dbReference type="EMBL" id="PSB24590.1"/>
    </source>
</evidence>
<keyword evidence="5" id="KW-0812">Transmembrane</keyword>
<feature type="region of interest" description="Disordered" evidence="4">
    <location>
        <begin position="1"/>
        <end position="37"/>
    </location>
</feature>
<evidence type="ECO:0000313" key="9">
    <source>
        <dbReference type="Proteomes" id="UP000239576"/>
    </source>
</evidence>
<gene>
    <name evidence="8" type="ORF">C7B82_26580</name>
</gene>
<feature type="transmembrane region" description="Helical" evidence="5">
    <location>
        <begin position="42"/>
        <end position="66"/>
    </location>
</feature>
<name>A0A2T1DVS7_9CYAN</name>
<dbReference type="InterPro" id="IPR058625">
    <property type="entry name" value="MdtA-like_BSH"/>
</dbReference>
<evidence type="ECO:0000256" key="3">
    <source>
        <dbReference type="SAM" id="Coils"/>
    </source>
</evidence>
<keyword evidence="3" id="KW-0175">Coiled coil</keyword>
<dbReference type="GO" id="GO:1990281">
    <property type="term" value="C:efflux pump complex"/>
    <property type="evidence" value="ECO:0007669"/>
    <property type="project" value="TreeGrafter"/>
</dbReference>
<keyword evidence="5" id="KW-1133">Transmembrane helix</keyword>
<comment type="caution">
    <text evidence="8">The sequence shown here is derived from an EMBL/GenBank/DDBJ whole genome shotgun (WGS) entry which is preliminary data.</text>
</comment>
<dbReference type="NCBIfam" id="TIGR01730">
    <property type="entry name" value="RND_mfp"/>
    <property type="match status" value="1"/>
</dbReference>
<evidence type="ECO:0000256" key="4">
    <source>
        <dbReference type="SAM" id="MobiDB-lite"/>
    </source>
</evidence>
<evidence type="ECO:0000259" key="6">
    <source>
        <dbReference type="Pfam" id="PF25917"/>
    </source>
</evidence>
<reference evidence="9" key="1">
    <citation type="submission" date="2018-02" db="EMBL/GenBank/DDBJ databases">
        <authorList>
            <person name="Moore K."/>
            <person name="Momper L."/>
        </authorList>
    </citation>
    <scope>NUCLEOTIDE SEQUENCE [LARGE SCALE GENOMIC DNA]</scope>
    <source>
        <strain evidence="9">ULC18</strain>
    </source>
</reference>
<evidence type="ECO:0000256" key="1">
    <source>
        <dbReference type="ARBA" id="ARBA00004236"/>
    </source>
</evidence>
<reference evidence="8 9" key="2">
    <citation type="submission" date="2018-03" db="EMBL/GenBank/DDBJ databases">
        <title>The ancient ancestry and fast evolution of plastids.</title>
        <authorList>
            <person name="Moore K.R."/>
            <person name="Magnabosco C."/>
            <person name="Momper L."/>
            <person name="Gold D.A."/>
            <person name="Bosak T."/>
            <person name="Fournier G.P."/>
        </authorList>
    </citation>
    <scope>NUCLEOTIDE SEQUENCE [LARGE SCALE GENOMIC DNA]</scope>
    <source>
        <strain evidence="8 9">ULC18</strain>
    </source>
</reference>
<evidence type="ECO:0000256" key="2">
    <source>
        <dbReference type="ARBA" id="ARBA00009477"/>
    </source>
</evidence>
<protein>
    <submittedName>
        <fullName evidence="8">Efflux transporter periplasmic adaptor subunit</fullName>
    </submittedName>
</protein>
<dbReference type="Gene3D" id="2.40.30.170">
    <property type="match status" value="1"/>
</dbReference>
<dbReference type="PANTHER" id="PTHR30469:SF39">
    <property type="entry name" value="SLL0180 PROTEIN"/>
    <property type="match status" value="1"/>
</dbReference>
<organism evidence="8 9">
    <name type="scientific">Stenomitos frigidus ULC18</name>
    <dbReference type="NCBI Taxonomy" id="2107698"/>
    <lineage>
        <taxon>Bacteria</taxon>
        <taxon>Bacillati</taxon>
        <taxon>Cyanobacteriota</taxon>
        <taxon>Cyanophyceae</taxon>
        <taxon>Leptolyngbyales</taxon>
        <taxon>Leptolyngbyaceae</taxon>
        <taxon>Stenomitos</taxon>
    </lineage>
</organism>
<proteinExistence type="inferred from homology"/>
<evidence type="ECO:0000256" key="5">
    <source>
        <dbReference type="SAM" id="Phobius"/>
    </source>
</evidence>
<comment type="similarity">
    <text evidence="2">Belongs to the membrane fusion protein (MFP) (TC 8.A.1) family.</text>
</comment>
<dbReference type="Pfam" id="PF25917">
    <property type="entry name" value="BSH_RND"/>
    <property type="match status" value="1"/>
</dbReference>
<feature type="compositionally biased region" description="Basic and acidic residues" evidence="4">
    <location>
        <begin position="15"/>
        <end position="34"/>
    </location>
</feature>
<sequence length="485" mass="52083">MNVEGTSKNHNRQPFPHERGSSKPVGDSERDPQPPRRGRRRFLIPALIAAAILGGVGWIVFSRFIMPILIFSSMKPQLTPVELSSPKTAPIADSSDYAANLDSRQSVTLQPRVSGQIAAIYVKAGDRVEAGAPIIQIDAAQQRAQVASRDAAVESADADISVAQSDVSSARDNLRSLQAKRTANQSDVQFNEGEYKRYQDLFAQGASSKQVLDQKLNAVQTARATLRQTEADIQAQRSAIARSQSTVAKNQRTLQQAQANVTEGQAELQYYTIKAPFSGVVGNIPVKVGDFVDNTSPMLRLTQNEQLEVQMQIPLDRAPALRSGLPVQLLDEQGKVLQTGKVSFIAPDVDPSTQSIQAKAVFNNSSGKLRTSQFARVRVIWSTRPGVLVPVTAISRLGGKDFVFVGTSFKASGCKAASAGEGAPPPTNVDPEQLTVAQKAVKLGKIVGNEQEVQDGLGKGDRLITSGILSLQNCLIVQEAAATPK</sequence>
<keyword evidence="9" id="KW-1185">Reference proteome</keyword>
<dbReference type="EMBL" id="PVWK01000142">
    <property type="protein sequence ID" value="PSB24590.1"/>
    <property type="molecule type" value="Genomic_DNA"/>
</dbReference>
<feature type="domain" description="Multidrug resistance protein MdtA-like barrel-sandwich hybrid" evidence="6">
    <location>
        <begin position="106"/>
        <end position="297"/>
    </location>
</feature>
<dbReference type="PANTHER" id="PTHR30469">
    <property type="entry name" value="MULTIDRUG RESISTANCE PROTEIN MDTA"/>
    <property type="match status" value="1"/>
</dbReference>
<dbReference type="InterPro" id="IPR058626">
    <property type="entry name" value="MdtA-like_b-barrel"/>
</dbReference>
<comment type="subcellular location">
    <subcellularLocation>
        <location evidence="1">Cell membrane</location>
    </subcellularLocation>
</comment>
<dbReference type="Gene3D" id="2.40.420.20">
    <property type="match status" value="1"/>
</dbReference>
<dbReference type="InterPro" id="IPR006143">
    <property type="entry name" value="RND_pump_MFP"/>
</dbReference>
<dbReference type="Gene3D" id="1.10.287.470">
    <property type="entry name" value="Helix hairpin bin"/>
    <property type="match status" value="3"/>
</dbReference>
<feature type="coiled-coil region" evidence="3">
    <location>
        <begin position="212"/>
        <end position="260"/>
    </location>
</feature>
<keyword evidence="5" id="KW-0472">Membrane</keyword>
<feature type="domain" description="Multidrug resistance protein MdtA-like beta-barrel" evidence="7">
    <location>
        <begin position="320"/>
        <end position="379"/>
    </location>
</feature>
<dbReference type="OrthoDB" id="5379451at2"/>
<evidence type="ECO:0000259" key="7">
    <source>
        <dbReference type="Pfam" id="PF25944"/>
    </source>
</evidence>
<dbReference type="AlphaFoldDB" id="A0A2T1DVS7"/>
<dbReference type="Proteomes" id="UP000239576">
    <property type="component" value="Unassembled WGS sequence"/>
</dbReference>
<dbReference type="Gene3D" id="2.40.50.100">
    <property type="match status" value="2"/>
</dbReference>